<evidence type="ECO:0000256" key="7">
    <source>
        <dbReference type="ARBA" id="ARBA00022729"/>
    </source>
</evidence>
<feature type="active site" description="Proton donor" evidence="17">
    <location>
        <position position="133"/>
    </location>
</feature>
<evidence type="ECO:0000256" key="11">
    <source>
        <dbReference type="ARBA" id="ARBA00023180"/>
    </source>
</evidence>
<evidence type="ECO:0000256" key="15">
    <source>
        <dbReference type="ARBA" id="ARBA00038074"/>
    </source>
</evidence>
<keyword evidence="23" id="KW-1185">Reference proteome</keyword>
<feature type="domain" description="GH16" evidence="21">
    <location>
        <begin position="33"/>
        <end position="237"/>
    </location>
</feature>
<evidence type="ECO:0000256" key="19">
    <source>
        <dbReference type="SAM" id="MobiDB-lite"/>
    </source>
</evidence>
<evidence type="ECO:0000256" key="5">
    <source>
        <dbReference type="ARBA" id="ARBA00022676"/>
    </source>
</evidence>
<dbReference type="InterPro" id="IPR013320">
    <property type="entry name" value="ConA-like_dom_sf"/>
</dbReference>
<evidence type="ECO:0000256" key="14">
    <source>
        <dbReference type="ARBA" id="ARBA00023316"/>
    </source>
</evidence>
<dbReference type="InterPro" id="IPR050546">
    <property type="entry name" value="Glycosyl_Hydrlase_16"/>
</dbReference>
<dbReference type="GO" id="GO:0009277">
    <property type="term" value="C:fungal-type cell wall"/>
    <property type="evidence" value="ECO:0007669"/>
    <property type="project" value="TreeGrafter"/>
</dbReference>
<dbReference type="PANTHER" id="PTHR10963:SF68">
    <property type="entry name" value="GLYCOSIDASE CRH1-RELATED"/>
    <property type="match status" value="1"/>
</dbReference>
<dbReference type="Pfam" id="PF00722">
    <property type="entry name" value="Glyco_hydro_16"/>
    <property type="match status" value="1"/>
</dbReference>
<proteinExistence type="inferred from homology"/>
<sequence>MVLSIKNNILLSFLLISTLLQTFVKAATSTCNPLFTTNCPPDKALATGFIEDFTKQSDSKWFSRVSSSQGKVTFDSTNGLGLILAKRGDNPSYDSNFYIMYGKVQVLMQAAPGVGIVSSFFLQSDDGDEIDLEWLGGDTTQFQSNYFSKGNVTTYDRGEFHGVQTPAQMFHNYTIDWSMEQTTWSLDGTVVRTLLNTTSQGYPQTPMSIKFGIWAGGDPSNAPGTIEWAGGITDYSAGPFTMYVKQIIVTDYSTGESYSYDGTSGSWESIVAKDGKVNGRYSEAQTEFNELAAGVSLSYSSSSSSSTASSSTASSSSSTASSSTASSSSSSSTSLSSSTVSQTHISSSVSSSTSSSASSTSSLSHTSSTVSRTHGSSSILSSLLTSSSSKPSSSTTKSINPPHETIATTLSSSSPSSKDTTQKTSPTTTASSKSVSTSKELSYTVSTHSGNIGSNLSSPIFNVCLLILSFFMH</sequence>
<dbReference type="InterPro" id="IPR000757">
    <property type="entry name" value="Beta-glucanase-like"/>
</dbReference>
<dbReference type="Proteomes" id="UP001306508">
    <property type="component" value="Unassembled WGS sequence"/>
</dbReference>
<keyword evidence="9 16" id="KW-0472">Membrane</keyword>
<feature type="region of interest" description="Disordered" evidence="19">
    <location>
        <begin position="303"/>
        <end position="436"/>
    </location>
</feature>
<keyword evidence="6" id="KW-0808">Transferase</keyword>
<feature type="compositionally biased region" description="Low complexity" evidence="19">
    <location>
        <begin position="408"/>
        <end position="436"/>
    </location>
</feature>
<evidence type="ECO:0000256" key="16">
    <source>
        <dbReference type="PIRNR" id="PIRNR037299"/>
    </source>
</evidence>
<evidence type="ECO:0000256" key="13">
    <source>
        <dbReference type="ARBA" id="ARBA00023295"/>
    </source>
</evidence>
<dbReference type="GO" id="GO:0008843">
    <property type="term" value="F:endochitinase activity"/>
    <property type="evidence" value="ECO:0007669"/>
    <property type="project" value="UniProtKB-EC"/>
</dbReference>
<feature type="chain" id="PRO_5042851846" description="Crh-like protein" evidence="20">
    <location>
        <begin position="27"/>
        <end position="473"/>
    </location>
</feature>
<dbReference type="SUPFAM" id="SSF49899">
    <property type="entry name" value="Concanavalin A-like lectins/glucanases"/>
    <property type="match status" value="1"/>
</dbReference>
<dbReference type="PIRSF" id="PIRSF037299">
    <property type="entry name" value="Glycosidase_CRH1_prd"/>
    <property type="match status" value="1"/>
</dbReference>
<evidence type="ECO:0000256" key="2">
    <source>
        <dbReference type="ARBA" id="ARBA00004196"/>
    </source>
</evidence>
<feature type="signal peptide" evidence="20">
    <location>
        <begin position="1"/>
        <end position="26"/>
    </location>
</feature>
<keyword evidence="13" id="KW-0326">Glycosidase</keyword>
<evidence type="ECO:0000313" key="23">
    <source>
        <dbReference type="Proteomes" id="UP001306508"/>
    </source>
</evidence>
<evidence type="ECO:0000256" key="4">
    <source>
        <dbReference type="ARBA" id="ARBA00022622"/>
    </source>
</evidence>
<dbReference type="EMBL" id="JAWIZZ010000059">
    <property type="protein sequence ID" value="KAK5773955.1"/>
    <property type="molecule type" value="Genomic_DNA"/>
</dbReference>
<reference evidence="23" key="1">
    <citation type="submission" date="2023-07" db="EMBL/GenBank/DDBJ databases">
        <title>A draft genome of Kazachstania heterogenica Y-27499.</title>
        <authorList>
            <person name="Donic C."/>
            <person name="Kralova J.S."/>
            <person name="Fidel L."/>
            <person name="Ben-Dor S."/>
            <person name="Jung S."/>
        </authorList>
    </citation>
    <scope>NUCLEOTIDE SEQUENCE [LARGE SCALE GENOMIC DNA]</scope>
    <source>
        <strain evidence="23">Y27499</strain>
    </source>
</reference>
<keyword evidence="7 20" id="KW-0732">Signal</keyword>
<keyword evidence="12" id="KW-0449">Lipoprotein</keyword>
<comment type="similarity">
    <text evidence="15">Belongs to the glycosyl hydrolase 16 family. CRH1 subfamily.</text>
</comment>
<dbReference type="GO" id="GO:0031505">
    <property type="term" value="P:fungal-type cell wall organization"/>
    <property type="evidence" value="ECO:0007669"/>
    <property type="project" value="TreeGrafter"/>
</dbReference>
<keyword evidence="5" id="KW-0328">Glycosyltransferase</keyword>
<evidence type="ECO:0000256" key="6">
    <source>
        <dbReference type="ARBA" id="ARBA00022679"/>
    </source>
</evidence>
<evidence type="ECO:0000256" key="9">
    <source>
        <dbReference type="ARBA" id="ARBA00023136"/>
    </source>
</evidence>
<keyword evidence="14" id="KW-0961">Cell wall biogenesis/degradation</keyword>
<evidence type="ECO:0000256" key="12">
    <source>
        <dbReference type="ARBA" id="ARBA00023288"/>
    </source>
</evidence>
<comment type="catalytic activity">
    <reaction evidence="1">
        <text>Random endo-hydrolysis of N-acetyl-beta-D-glucosaminide (1-&gt;4)-beta-linkages in chitin and chitodextrins.</text>
        <dbReference type="EC" id="3.2.1.14"/>
    </reaction>
</comment>
<dbReference type="GO" id="GO:0016757">
    <property type="term" value="F:glycosyltransferase activity"/>
    <property type="evidence" value="ECO:0007669"/>
    <property type="project" value="UniProtKB-KW"/>
</dbReference>
<protein>
    <recommendedName>
        <fullName evidence="16">Crh-like protein</fullName>
        <ecNumber evidence="16">3.2.-.-</ecNumber>
    </recommendedName>
</protein>
<dbReference type="GO" id="GO:0005975">
    <property type="term" value="P:carbohydrate metabolic process"/>
    <property type="evidence" value="ECO:0007669"/>
    <property type="project" value="InterPro"/>
</dbReference>
<organism evidence="22 23">
    <name type="scientific">Arxiozyma heterogenica</name>
    <dbReference type="NCBI Taxonomy" id="278026"/>
    <lineage>
        <taxon>Eukaryota</taxon>
        <taxon>Fungi</taxon>
        <taxon>Dikarya</taxon>
        <taxon>Ascomycota</taxon>
        <taxon>Saccharomycotina</taxon>
        <taxon>Saccharomycetes</taxon>
        <taxon>Saccharomycetales</taxon>
        <taxon>Saccharomycetaceae</taxon>
        <taxon>Arxiozyma</taxon>
    </lineage>
</organism>
<feature type="disulfide bond" evidence="18">
    <location>
        <begin position="31"/>
        <end position="39"/>
    </location>
</feature>
<evidence type="ECO:0000256" key="17">
    <source>
        <dbReference type="PIRSR" id="PIRSR037299-1"/>
    </source>
</evidence>
<evidence type="ECO:0000313" key="22">
    <source>
        <dbReference type="EMBL" id="KAK5773955.1"/>
    </source>
</evidence>
<dbReference type="GO" id="GO:0098552">
    <property type="term" value="C:side of membrane"/>
    <property type="evidence" value="ECO:0007669"/>
    <property type="project" value="UniProtKB-KW"/>
</dbReference>
<dbReference type="InterPro" id="IPR017168">
    <property type="entry name" value="CHR-like"/>
</dbReference>
<evidence type="ECO:0000256" key="20">
    <source>
        <dbReference type="SAM" id="SignalP"/>
    </source>
</evidence>
<evidence type="ECO:0000256" key="1">
    <source>
        <dbReference type="ARBA" id="ARBA00000822"/>
    </source>
</evidence>
<keyword evidence="8 16" id="KW-0378">Hydrolase</keyword>
<evidence type="ECO:0000256" key="3">
    <source>
        <dbReference type="ARBA" id="ARBA00004589"/>
    </source>
</evidence>
<gene>
    <name evidence="22" type="ORF">RI543_004710</name>
</gene>
<dbReference type="Gene3D" id="2.60.120.200">
    <property type="match status" value="1"/>
</dbReference>
<dbReference type="CDD" id="cd02183">
    <property type="entry name" value="GH16_fungal_CRH1_transglycosylase"/>
    <property type="match status" value="1"/>
</dbReference>
<feature type="active site" description="Nucleophile" evidence="17">
    <location>
        <position position="129"/>
    </location>
</feature>
<dbReference type="EC" id="3.2.-.-" evidence="16"/>
<dbReference type="AlphaFoldDB" id="A0AAN8A7E4"/>
<name>A0AAN8A7E4_9SACH</name>
<feature type="compositionally biased region" description="Low complexity" evidence="19">
    <location>
        <begin position="303"/>
        <end position="399"/>
    </location>
</feature>
<comment type="subcellular location">
    <subcellularLocation>
        <location evidence="2">Cell envelope</location>
    </subcellularLocation>
    <subcellularLocation>
        <location evidence="3">Membrane</location>
        <topology evidence="3">Lipid-anchor</topology>
        <topology evidence="3">GPI-anchor</topology>
    </subcellularLocation>
</comment>
<accession>A0AAN8A7E4</accession>
<evidence type="ECO:0000259" key="21">
    <source>
        <dbReference type="PROSITE" id="PS51762"/>
    </source>
</evidence>
<keyword evidence="10 18" id="KW-1015">Disulfide bond</keyword>
<evidence type="ECO:0000256" key="8">
    <source>
        <dbReference type="ARBA" id="ARBA00022801"/>
    </source>
</evidence>
<dbReference type="PANTHER" id="PTHR10963">
    <property type="entry name" value="GLYCOSYL HYDROLASE-RELATED"/>
    <property type="match status" value="1"/>
</dbReference>
<evidence type="ECO:0000256" key="10">
    <source>
        <dbReference type="ARBA" id="ARBA00023157"/>
    </source>
</evidence>
<comment type="caution">
    <text evidence="22">The sequence shown here is derived from an EMBL/GenBank/DDBJ whole genome shotgun (WGS) entry which is preliminary data.</text>
</comment>
<evidence type="ECO:0000256" key="18">
    <source>
        <dbReference type="PIRSR" id="PIRSR037299-2"/>
    </source>
</evidence>
<keyword evidence="11" id="KW-0325">Glycoprotein</keyword>
<dbReference type="PROSITE" id="PS51762">
    <property type="entry name" value="GH16_2"/>
    <property type="match status" value="1"/>
</dbReference>
<keyword evidence="4" id="KW-0336">GPI-anchor</keyword>